<sequence>MKKMMLGSIIISLGLFSGCSMKDSSLASIQGESITQKQLYNELKEEYGEKSLQTLLTTKVLERKYGKLVSDENVQNEMKEVSQQFENQAEFEQSLLNVGYSSIDSYIKAIRQNLLIQEMVKDSIQLSDTEMQEILNNLINFELIQVENINLAESLIEQLEKGTTFKELVANSSLDINSAMVNGNTGLIDSRDDSIYPASVLKEAMKMNNGELHKEPIETDDGFYIIKMKDNFKLNGSKLDDNKELIENYVVDTKSKDVDYVQNQLSKLFDEYEVSISDDNLSDTLELLVGTND</sequence>
<evidence type="ECO:0000313" key="8">
    <source>
        <dbReference type="EMBL" id="KAF1302467.1"/>
    </source>
</evidence>
<feature type="domain" description="PpiC" evidence="7">
    <location>
        <begin position="143"/>
        <end position="230"/>
    </location>
</feature>
<organism evidence="8 9">
    <name type="scientific">Candidatus Enterococcus willemsii</name>
    <dbReference type="NCBI Taxonomy" id="1857215"/>
    <lineage>
        <taxon>Bacteria</taxon>
        <taxon>Bacillati</taxon>
        <taxon>Bacillota</taxon>
        <taxon>Bacilli</taxon>
        <taxon>Lactobacillales</taxon>
        <taxon>Enterococcaceae</taxon>
        <taxon>Enterococcus</taxon>
    </lineage>
</organism>
<dbReference type="EC" id="5.2.1.8" evidence="2"/>
<dbReference type="InterPro" id="IPR050245">
    <property type="entry name" value="PrsA_foldase"/>
</dbReference>
<evidence type="ECO:0000256" key="4">
    <source>
        <dbReference type="ARBA" id="ARBA00023110"/>
    </source>
</evidence>
<dbReference type="Gene3D" id="3.10.50.40">
    <property type="match status" value="1"/>
</dbReference>
<keyword evidence="5 6" id="KW-0413">Isomerase</keyword>
<evidence type="ECO:0000256" key="2">
    <source>
        <dbReference type="ARBA" id="ARBA00013194"/>
    </source>
</evidence>
<dbReference type="EMBL" id="MAEL01000050">
    <property type="protein sequence ID" value="KAF1302467.1"/>
    <property type="molecule type" value="Genomic_DNA"/>
</dbReference>
<keyword evidence="9" id="KW-1185">Reference proteome</keyword>
<dbReference type="Pfam" id="PF00639">
    <property type="entry name" value="Rotamase"/>
    <property type="match status" value="1"/>
</dbReference>
<evidence type="ECO:0000256" key="1">
    <source>
        <dbReference type="ARBA" id="ARBA00000971"/>
    </source>
</evidence>
<keyword evidence="4 6" id="KW-0697">Rotamase</keyword>
<keyword evidence="3" id="KW-0732">Signal</keyword>
<accession>A0ABQ6YXB0</accession>
<dbReference type="Proteomes" id="UP000782705">
    <property type="component" value="Unassembled WGS sequence"/>
</dbReference>
<evidence type="ECO:0000256" key="3">
    <source>
        <dbReference type="ARBA" id="ARBA00022729"/>
    </source>
</evidence>
<dbReference type="PROSITE" id="PS50198">
    <property type="entry name" value="PPIC_PPIASE_2"/>
    <property type="match status" value="1"/>
</dbReference>
<protein>
    <recommendedName>
        <fullName evidence="2">peptidylprolyl isomerase</fullName>
        <ecNumber evidence="2">5.2.1.8</ecNumber>
    </recommendedName>
</protein>
<gene>
    <name evidence="8" type="ORF">BAU17_13950</name>
</gene>
<dbReference type="InterPro" id="IPR027304">
    <property type="entry name" value="Trigger_fact/SurA_dom_sf"/>
</dbReference>
<dbReference type="InterPro" id="IPR000297">
    <property type="entry name" value="PPIase_PpiC"/>
</dbReference>
<dbReference type="PANTHER" id="PTHR47245:SF1">
    <property type="entry name" value="FOLDASE PROTEIN PRSA"/>
    <property type="match status" value="1"/>
</dbReference>
<dbReference type="PANTHER" id="PTHR47245">
    <property type="entry name" value="PEPTIDYLPROLYL ISOMERASE"/>
    <property type="match status" value="1"/>
</dbReference>
<evidence type="ECO:0000256" key="6">
    <source>
        <dbReference type="PROSITE-ProRule" id="PRU00278"/>
    </source>
</evidence>
<dbReference type="InterPro" id="IPR046357">
    <property type="entry name" value="PPIase_dom_sf"/>
</dbReference>
<evidence type="ECO:0000313" key="9">
    <source>
        <dbReference type="Proteomes" id="UP000782705"/>
    </source>
</evidence>
<dbReference type="PROSITE" id="PS51257">
    <property type="entry name" value="PROKAR_LIPOPROTEIN"/>
    <property type="match status" value="1"/>
</dbReference>
<name>A0ABQ6YXB0_9ENTE</name>
<dbReference type="SUPFAM" id="SSF109998">
    <property type="entry name" value="Triger factor/SurA peptide-binding domain-like"/>
    <property type="match status" value="1"/>
</dbReference>
<proteinExistence type="predicted"/>
<reference evidence="8 9" key="1">
    <citation type="submission" date="2016-06" db="EMBL/GenBank/DDBJ databases">
        <title>Four novel species of enterococci isolated from chicken manure.</title>
        <authorList>
            <person name="Van Tyne D."/>
        </authorList>
    </citation>
    <scope>NUCLEOTIDE SEQUENCE [LARGE SCALE GENOMIC DNA]</scope>
    <source>
        <strain evidence="8 9">CU12B</strain>
    </source>
</reference>
<dbReference type="SUPFAM" id="SSF54534">
    <property type="entry name" value="FKBP-like"/>
    <property type="match status" value="1"/>
</dbReference>
<comment type="caution">
    <text evidence="8">The sequence shown here is derived from an EMBL/GenBank/DDBJ whole genome shotgun (WGS) entry which is preliminary data.</text>
</comment>
<comment type="catalytic activity">
    <reaction evidence="1">
        <text>[protein]-peptidylproline (omega=180) = [protein]-peptidylproline (omega=0)</text>
        <dbReference type="Rhea" id="RHEA:16237"/>
        <dbReference type="Rhea" id="RHEA-COMP:10747"/>
        <dbReference type="Rhea" id="RHEA-COMP:10748"/>
        <dbReference type="ChEBI" id="CHEBI:83833"/>
        <dbReference type="ChEBI" id="CHEBI:83834"/>
        <dbReference type="EC" id="5.2.1.8"/>
    </reaction>
</comment>
<dbReference type="RefSeq" id="WP_161902761.1">
    <property type="nucleotide sequence ID" value="NZ_MAEL01000050.1"/>
</dbReference>
<evidence type="ECO:0000256" key="5">
    <source>
        <dbReference type="ARBA" id="ARBA00023235"/>
    </source>
</evidence>
<evidence type="ECO:0000259" key="7">
    <source>
        <dbReference type="PROSITE" id="PS50198"/>
    </source>
</evidence>